<dbReference type="EMBL" id="JAPWDO010000006">
    <property type="protein sequence ID" value="KAJ5466496.1"/>
    <property type="molecule type" value="Genomic_DNA"/>
</dbReference>
<reference evidence="1" key="2">
    <citation type="journal article" date="2023" name="IMA Fungus">
        <title>Comparative genomic study of the Penicillium genus elucidates a diverse pangenome and 15 lateral gene transfer events.</title>
        <authorList>
            <person name="Petersen C."/>
            <person name="Sorensen T."/>
            <person name="Nielsen M.R."/>
            <person name="Sondergaard T.E."/>
            <person name="Sorensen J.L."/>
            <person name="Fitzpatrick D.A."/>
            <person name="Frisvad J.C."/>
            <person name="Nielsen K.L."/>
        </authorList>
    </citation>
    <scope>NUCLEOTIDE SEQUENCE</scope>
    <source>
        <strain evidence="1">IBT 17660</strain>
    </source>
</reference>
<organism evidence="1 2">
    <name type="scientific">Penicillium desertorum</name>
    <dbReference type="NCBI Taxonomy" id="1303715"/>
    <lineage>
        <taxon>Eukaryota</taxon>
        <taxon>Fungi</taxon>
        <taxon>Dikarya</taxon>
        <taxon>Ascomycota</taxon>
        <taxon>Pezizomycotina</taxon>
        <taxon>Eurotiomycetes</taxon>
        <taxon>Eurotiomycetidae</taxon>
        <taxon>Eurotiales</taxon>
        <taxon>Aspergillaceae</taxon>
        <taxon>Penicillium</taxon>
    </lineage>
</organism>
<evidence type="ECO:0000313" key="2">
    <source>
        <dbReference type="Proteomes" id="UP001147760"/>
    </source>
</evidence>
<comment type="caution">
    <text evidence="1">The sequence shown here is derived from an EMBL/GenBank/DDBJ whole genome shotgun (WGS) entry which is preliminary data.</text>
</comment>
<sequence length="91" mass="9405">MLMISSAFWASAQKEESPGLAPTTNCVALIVGQKSLACVRGCSFGLALPIWDGRTPPLLPFGHGVLLPACPTPDSDGSAIELNSRILPTAA</sequence>
<gene>
    <name evidence="1" type="ORF">N7530_010283</name>
</gene>
<reference evidence="1" key="1">
    <citation type="submission" date="2022-12" db="EMBL/GenBank/DDBJ databases">
        <authorList>
            <person name="Petersen C."/>
        </authorList>
    </citation>
    <scope>NUCLEOTIDE SEQUENCE</scope>
    <source>
        <strain evidence="1">IBT 17660</strain>
    </source>
</reference>
<keyword evidence="2" id="KW-1185">Reference proteome</keyword>
<evidence type="ECO:0000313" key="1">
    <source>
        <dbReference type="EMBL" id="KAJ5466496.1"/>
    </source>
</evidence>
<protein>
    <submittedName>
        <fullName evidence="1">Uncharacterized protein</fullName>
    </submittedName>
</protein>
<name>A0A9X0BJ78_9EURO</name>
<proteinExistence type="predicted"/>
<dbReference type="Proteomes" id="UP001147760">
    <property type="component" value="Unassembled WGS sequence"/>
</dbReference>
<dbReference type="AlphaFoldDB" id="A0A9X0BJ78"/>
<accession>A0A9X0BJ78</accession>